<dbReference type="SUPFAM" id="SSF55486">
    <property type="entry name" value="Metalloproteases ('zincins'), catalytic domain"/>
    <property type="match status" value="1"/>
</dbReference>
<feature type="compositionally biased region" description="Basic and acidic residues" evidence="5">
    <location>
        <begin position="1128"/>
        <end position="1164"/>
    </location>
</feature>
<evidence type="ECO:0000259" key="6">
    <source>
        <dbReference type="PROSITE" id="PS50214"/>
    </source>
</evidence>
<feature type="compositionally biased region" description="Basic and acidic residues" evidence="5">
    <location>
        <begin position="1301"/>
        <end position="1320"/>
    </location>
</feature>
<dbReference type="KEGG" id="dci:103513829"/>
<feature type="compositionally biased region" description="Basic residues" evidence="5">
    <location>
        <begin position="1035"/>
        <end position="1046"/>
    </location>
</feature>
<proteinExistence type="predicted"/>
<feature type="region of interest" description="Disordered" evidence="5">
    <location>
        <begin position="1063"/>
        <end position="1370"/>
    </location>
</feature>
<dbReference type="Pfam" id="PF21299">
    <property type="entry name" value="ADAM10_Cys-rich"/>
    <property type="match status" value="1"/>
</dbReference>
<feature type="domain" description="Disintegrin" evidence="6">
    <location>
        <begin position="318"/>
        <end position="414"/>
    </location>
</feature>
<dbReference type="RefSeq" id="XP_026682732.1">
    <property type="nucleotide sequence ID" value="XM_026826931.1"/>
</dbReference>
<dbReference type="InterPro" id="IPR001590">
    <property type="entry name" value="Peptidase_M12B"/>
</dbReference>
<dbReference type="PANTHER" id="PTHR45702">
    <property type="entry name" value="ADAM10/ADAM17 METALLOPEPTIDASE FAMILY MEMBER"/>
    <property type="match status" value="1"/>
</dbReference>
<dbReference type="EC" id="3.4.24.81" evidence="2"/>
<protein>
    <recommendedName>
        <fullName evidence="2">ADAM10 endopeptidase</fullName>
        <ecNumber evidence="2">3.4.24.81</ecNumber>
    </recommendedName>
</protein>
<comment type="caution">
    <text evidence="4">Lacks conserved residue(s) required for the propagation of feature annotation.</text>
</comment>
<dbReference type="Proteomes" id="UP000079169">
    <property type="component" value="Unplaced"/>
</dbReference>
<dbReference type="GO" id="GO:0046872">
    <property type="term" value="F:metal ion binding"/>
    <property type="evidence" value="ECO:0007669"/>
    <property type="project" value="UniProtKB-KW"/>
</dbReference>
<name>A0A3Q0J2M7_DIACI</name>
<keyword evidence="4" id="KW-0862">Zinc</keyword>
<feature type="compositionally biased region" description="Polar residues" evidence="5">
    <location>
        <begin position="1232"/>
        <end position="1250"/>
    </location>
</feature>
<dbReference type="PROSITE" id="PS50215">
    <property type="entry name" value="ADAM_MEPRO"/>
    <property type="match status" value="1"/>
</dbReference>
<dbReference type="InterPro" id="IPR049038">
    <property type="entry name" value="ADAM10_Cys-rich"/>
</dbReference>
<evidence type="ECO:0000313" key="9">
    <source>
        <dbReference type="RefSeq" id="XP_026682732.1"/>
    </source>
</evidence>
<dbReference type="GO" id="GO:0006509">
    <property type="term" value="P:membrane protein ectodomain proteolysis"/>
    <property type="evidence" value="ECO:0007669"/>
    <property type="project" value="TreeGrafter"/>
</dbReference>
<dbReference type="InterPro" id="IPR024079">
    <property type="entry name" value="MetalloPept_cat_dom_sf"/>
</dbReference>
<feature type="compositionally biased region" description="Basic and acidic residues" evidence="5">
    <location>
        <begin position="1258"/>
        <end position="1274"/>
    </location>
</feature>
<feature type="compositionally biased region" description="Basic and acidic residues" evidence="5">
    <location>
        <begin position="812"/>
        <end position="823"/>
    </location>
</feature>
<feature type="region of interest" description="Disordered" evidence="5">
    <location>
        <begin position="1025"/>
        <end position="1048"/>
    </location>
</feature>
<organism evidence="8 9">
    <name type="scientific">Diaphorina citri</name>
    <name type="common">Asian citrus psyllid</name>
    <dbReference type="NCBI Taxonomy" id="121845"/>
    <lineage>
        <taxon>Eukaryota</taxon>
        <taxon>Metazoa</taxon>
        <taxon>Ecdysozoa</taxon>
        <taxon>Arthropoda</taxon>
        <taxon>Hexapoda</taxon>
        <taxon>Insecta</taxon>
        <taxon>Pterygota</taxon>
        <taxon>Neoptera</taxon>
        <taxon>Paraneoptera</taxon>
        <taxon>Hemiptera</taxon>
        <taxon>Sternorrhyncha</taxon>
        <taxon>Psylloidea</taxon>
        <taxon>Psyllidae</taxon>
        <taxon>Diaphorininae</taxon>
        <taxon>Diaphorina</taxon>
    </lineage>
</organism>
<dbReference type="InterPro" id="IPR051489">
    <property type="entry name" value="ADAM_Metalloproteinase"/>
</dbReference>
<feature type="compositionally biased region" description="Basic residues" evidence="5">
    <location>
        <begin position="1192"/>
        <end position="1202"/>
    </location>
</feature>
<feature type="binding site" evidence="4">
    <location>
        <position position="259"/>
    </location>
    <ligand>
        <name>Zn(2+)</name>
        <dbReference type="ChEBI" id="CHEBI:29105"/>
        <note>catalytic</note>
    </ligand>
</feature>
<dbReference type="Gene3D" id="4.10.70.10">
    <property type="entry name" value="Disintegrin domain"/>
    <property type="match status" value="1"/>
</dbReference>
<dbReference type="PANTHER" id="PTHR45702:SF3">
    <property type="entry name" value="KUZBANIAN-LIKE, ISOFORM A"/>
    <property type="match status" value="1"/>
</dbReference>
<dbReference type="SUPFAM" id="SSF57552">
    <property type="entry name" value="Blood coagulation inhibitor (disintegrin)"/>
    <property type="match status" value="1"/>
</dbReference>
<evidence type="ECO:0000256" key="3">
    <source>
        <dbReference type="ARBA" id="ARBA00022685"/>
    </source>
</evidence>
<feature type="compositionally biased region" description="Polar residues" evidence="5">
    <location>
        <begin position="1450"/>
        <end position="1472"/>
    </location>
</feature>
<keyword evidence="3" id="KW-0165">Cleavage on pair of basic residues</keyword>
<comment type="catalytic activity">
    <reaction evidence="1">
        <text>Endopeptidase of broad specificity.</text>
        <dbReference type="EC" id="3.4.24.81"/>
    </reaction>
</comment>
<feature type="binding site" evidence="4">
    <location>
        <position position="253"/>
    </location>
    <ligand>
        <name>Zn(2+)</name>
        <dbReference type="ChEBI" id="CHEBI:29105"/>
        <note>catalytic</note>
    </ligand>
</feature>
<feature type="compositionally biased region" description="Polar residues" evidence="5">
    <location>
        <begin position="1321"/>
        <end position="1339"/>
    </location>
</feature>
<dbReference type="PROSITE" id="PS50214">
    <property type="entry name" value="DISINTEGRIN_2"/>
    <property type="match status" value="1"/>
</dbReference>
<sequence length="1498" mass="166115">MRDENQDIDTILRVEAPNKTIISISKPGLKMNNTHRNILLNSRPAEYDDNLDQFDSFFNRNPKFSIIDAKKTTCMLYLQADHLFYEKYGTEESCIEVMTRHVQRVNSIYKNTGYDRYDACPGDWGFESQVFKLVLYPETNLFSADVVFETNDNRSLQFDPGKIYQGTLEDDNSAIVDGLLTSSGLFDGTITFPASSARYYIEPTSRYLGVSYLPYMISGSMKSLNTGIVTLLNYGKHVPPAVSHVTLAHEIGHNFGSPHDPEICTPGGDDGNYIMFARATSGDKKNNNRFSQCSLNSINPVLNTKARSGKGCFIQPQVSLCGNGVVEEGEECDCGWEEDCKDVCCHPQRRYPTLAAKPCTLTPGADCSPSQGPCCTGECRVKTGDKCRDDNGCRDASYCNGRQPQCPPSINKPNKTVCNAEFVCFMGECTGSICLAYGLESCQCIPLPNDSVTKACELCCKMPGENQPCLSSFLWNTPPYDVPDMYSKPGTPCNDYNGYCDVFQKCREVDPSGPLATLRKLLLSDESINSVKKWALEHWYYSGLMFFSFLLILVLSARLFGKESNRKKAANVTIIHSSTTETVRLPPDHAPGDTNVTVHPAVVRSKLPLKKKVRERGKKSRKENDPGKDASRKVAKKLIEKNVKNKPLGKISEEDPLGKVRHWLLNSHHISNGLNSLRKSKSSPAGFVPIETTVTALPNNEAVVAPLVTMATDVVPTPLVAVPELPVVPEQEDEKSDLEVKLQVLSARLFGKESNRKKAANVTIIHSSTTETVRLPPDHAPGDTNVTVHPAVVRSKLPLKKKVRERGKKSRKENDPGKDASRKVAKKLIEKNVKNKPLVKISEEDPLGKVRHWLLNSHHISNGLNSLRKSKSSPAGFVPIETTVTALPNNEAVVAPLVTMATDVVPTPLVAVPELPVVPEQEDEKSDLEVKLQVVFKPPFKFSVKLRKPNKVDAKKISAKKIEKSSSRNRLIETKEVTEEIPEKPTAKHNAKIAKHKILADKNVPEPIKKRAALLIKADKTLRRATPKHIAGGGKPKKPAGKHKKDKIGSSYQTDLARLISQESTNSNQSKPDDPVPTGATVEPVYAEPEPVYQNQDVPAPVKEKLEKLTKHVRNVEAVTKRQTSVESQHETDWEQQKQRATSHETNWEAQKQRATSEERHDANGDLMDMSGSPGLDVSKRRPHVSATKDEKKKHRTKRKKTSPNATNYKLEKRYSMSDVPTKRHDGEGKTSGEQTQYPVKQSVSTSCVPSGSKLRHSSSDVMRHSVHPSHSEGVHATVNLSKAGSKRHSHRRDTFSPSRDLTDSRNRHSMSDLPHDSSRNRTSYGHFDSNNHSSNTNLESRESSSHERRKRHGSQEPQSKRHSMSDVPPNQMHIYENLLDDVFTPAAKNSRHGSRTSLNTPKPPPSFTRHASSNSLNRPNTSLTRASQSNSLSRNNISQSGFAHAQPLAHSSSFSCAQVSAGQGPSRTVSSHDLMRFPSVENEANSRLDYLISGKKS</sequence>
<dbReference type="GO" id="GO:0005886">
    <property type="term" value="C:plasma membrane"/>
    <property type="evidence" value="ECO:0007669"/>
    <property type="project" value="TreeGrafter"/>
</dbReference>
<dbReference type="Pfam" id="PF13574">
    <property type="entry name" value="Reprolysin_2"/>
    <property type="match status" value="1"/>
</dbReference>
<feature type="region of interest" description="Disordered" evidence="5">
    <location>
        <begin position="794"/>
        <end position="823"/>
    </location>
</feature>
<feature type="compositionally biased region" description="Polar residues" evidence="5">
    <location>
        <begin position="1410"/>
        <end position="1442"/>
    </location>
</feature>
<keyword evidence="8" id="KW-1185">Reference proteome</keyword>
<dbReference type="SMART" id="SM00050">
    <property type="entry name" value="DISIN"/>
    <property type="match status" value="1"/>
</dbReference>
<feature type="region of interest" description="Disordered" evidence="5">
    <location>
        <begin position="607"/>
        <end position="633"/>
    </location>
</feature>
<feature type="active site" evidence="4">
    <location>
        <position position="250"/>
    </location>
</feature>
<dbReference type="PaxDb" id="121845-A0A3Q0J2M7"/>
<evidence type="ECO:0000259" key="7">
    <source>
        <dbReference type="PROSITE" id="PS50215"/>
    </source>
</evidence>
<feature type="binding site" evidence="4">
    <location>
        <position position="249"/>
    </location>
    <ligand>
        <name>Zn(2+)</name>
        <dbReference type="ChEBI" id="CHEBI:29105"/>
        <note>catalytic</note>
    </ligand>
</feature>
<gene>
    <name evidence="9" type="primary">LOC103513829</name>
</gene>
<reference evidence="9" key="1">
    <citation type="submission" date="2025-08" db="UniProtKB">
        <authorList>
            <consortium name="RefSeq"/>
        </authorList>
    </citation>
    <scope>IDENTIFICATION</scope>
</reference>
<feature type="compositionally biased region" description="Basic and acidic residues" evidence="5">
    <location>
        <begin position="1210"/>
        <end position="1231"/>
    </location>
</feature>
<evidence type="ECO:0000256" key="2">
    <source>
        <dbReference type="ARBA" id="ARBA00012332"/>
    </source>
</evidence>
<accession>A0A3Q0J2M7</accession>
<evidence type="ECO:0000256" key="4">
    <source>
        <dbReference type="PROSITE-ProRule" id="PRU00276"/>
    </source>
</evidence>
<dbReference type="InterPro" id="IPR001762">
    <property type="entry name" value="Disintegrin_dom"/>
</dbReference>
<keyword evidence="4" id="KW-0479">Metal-binding</keyword>
<feature type="region of interest" description="Disordered" evidence="5">
    <location>
        <begin position="1388"/>
        <end position="1476"/>
    </location>
</feature>
<dbReference type="GeneID" id="103513829"/>
<feature type="compositionally biased region" description="Basic residues" evidence="5">
    <location>
        <begin position="797"/>
        <end position="811"/>
    </location>
</feature>
<feature type="compositionally biased region" description="Basic and acidic residues" evidence="5">
    <location>
        <begin position="622"/>
        <end position="633"/>
    </location>
</feature>
<feature type="compositionally biased region" description="Basic residues" evidence="5">
    <location>
        <begin position="607"/>
        <end position="621"/>
    </location>
</feature>
<dbReference type="GO" id="GO:0004222">
    <property type="term" value="F:metalloendopeptidase activity"/>
    <property type="evidence" value="ECO:0007669"/>
    <property type="project" value="InterPro"/>
</dbReference>
<dbReference type="Gene3D" id="3.40.390.10">
    <property type="entry name" value="Collagenase (Catalytic Domain)"/>
    <property type="match status" value="1"/>
</dbReference>
<dbReference type="STRING" id="121845.A0A3Q0J2M7"/>
<evidence type="ECO:0000256" key="1">
    <source>
        <dbReference type="ARBA" id="ARBA00001809"/>
    </source>
</evidence>
<evidence type="ECO:0000256" key="5">
    <source>
        <dbReference type="SAM" id="MobiDB-lite"/>
    </source>
</evidence>
<dbReference type="InterPro" id="IPR036436">
    <property type="entry name" value="Disintegrin_dom_sf"/>
</dbReference>
<dbReference type="Pfam" id="PF00200">
    <property type="entry name" value="Disintegrin"/>
    <property type="match status" value="1"/>
</dbReference>
<feature type="domain" description="Peptidase M12B" evidence="7">
    <location>
        <begin position="72"/>
        <end position="303"/>
    </location>
</feature>
<dbReference type="GO" id="GO:0007219">
    <property type="term" value="P:Notch signaling pathway"/>
    <property type="evidence" value="ECO:0007669"/>
    <property type="project" value="TreeGrafter"/>
</dbReference>
<evidence type="ECO:0000313" key="8">
    <source>
        <dbReference type="Proteomes" id="UP000079169"/>
    </source>
</evidence>